<dbReference type="Proteomes" id="UP000324222">
    <property type="component" value="Unassembled WGS sequence"/>
</dbReference>
<organism evidence="2 3">
    <name type="scientific">Portunus trituberculatus</name>
    <name type="common">Swimming crab</name>
    <name type="synonym">Neptunus trituberculatus</name>
    <dbReference type="NCBI Taxonomy" id="210409"/>
    <lineage>
        <taxon>Eukaryota</taxon>
        <taxon>Metazoa</taxon>
        <taxon>Ecdysozoa</taxon>
        <taxon>Arthropoda</taxon>
        <taxon>Crustacea</taxon>
        <taxon>Multicrustacea</taxon>
        <taxon>Malacostraca</taxon>
        <taxon>Eumalacostraca</taxon>
        <taxon>Eucarida</taxon>
        <taxon>Decapoda</taxon>
        <taxon>Pleocyemata</taxon>
        <taxon>Brachyura</taxon>
        <taxon>Eubrachyura</taxon>
        <taxon>Portunoidea</taxon>
        <taxon>Portunidae</taxon>
        <taxon>Portuninae</taxon>
        <taxon>Portunus</taxon>
    </lineage>
</organism>
<gene>
    <name evidence="2" type="ORF">E2C01_019528</name>
</gene>
<feature type="compositionally biased region" description="Low complexity" evidence="1">
    <location>
        <begin position="112"/>
        <end position="126"/>
    </location>
</feature>
<sequence>MSPQDSFRLGMLGMMPLAGMPMAAHMSMHQGMPMAGNVPMAANVGMSGGMPMNPGISMVPLTPTMPVGVVPPATVGMPGQGEVSGVAQGASGDRVHYQVGGDTYSLPQRRPTSTTTTTITANNNSNKVPGRDGVAVLEVGSLSFSRLLADQTPLIRGLKTEKKY</sequence>
<reference evidence="2 3" key="1">
    <citation type="submission" date="2019-05" db="EMBL/GenBank/DDBJ databases">
        <title>Another draft genome of Portunus trituberculatus and its Hox gene families provides insights of decapod evolution.</title>
        <authorList>
            <person name="Jeong J.-H."/>
            <person name="Song I."/>
            <person name="Kim S."/>
            <person name="Choi T."/>
            <person name="Kim D."/>
            <person name="Ryu S."/>
            <person name="Kim W."/>
        </authorList>
    </citation>
    <scope>NUCLEOTIDE SEQUENCE [LARGE SCALE GENOMIC DNA]</scope>
    <source>
        <tissue evidence="2">Muscle</tissue>
    </source>
</reference>
<evidence type="ECO:0000313" key="3">
    <source>
        <dbReference type="Proteomes" id="UP000324222"/>
    </source>
</evidence>
<keyword evidence="3" id="KW-1185">Reference proteome</keyword>
<evidence type="ECO:0000313" key="2">
    <source>
        <dbReference type="EMBL" id="MPC26392.1"/>
    </source>
</evidence>
<protein>
    <submittedName>
        <fullName evidence="2">Uncharacterized protein</fullName>
    </submittedName>
</protein>
<dbReference type="OrthoDB" id="8182952at2759"/>
<feature type="region of interest" description="Disordered" evidence="1">
    <location>
        <begin position="101"/>
        <end position="126"/>
    </location>
</feature>
<dbReference type="AlphaFoldDB" id="A0A5B7DXG3"/>
<evidence type="ECO:0000256" key="1">
    <source>
        <dbReference type="SAM" id="MobiDB-lite"/>
    </source>
</evidence>
<dbReference type="EMBL" id="VSRR010001593">
    <property type="protein sequence ID" value="MPC26392.1"/>
    <property type="molecule type" value="Genomic_DNA"/>
</dbReference>
<proteinExistence type="predicted"/>
<comment type="caution">
    <text evidence="2">The sequence shown here is derived from an EMBL/GenBank/DDBJ whole genome shotgun (WGS) entry which is preliminary data.</text>
</comment>
<name>A0A5B7DXG3_PORTR</name>
<accession>A0A5B7DXG3</accession>